<keyword evidence="6" id="KW-0067">ATP-binding</keyword>
<feature type="domain" description="RIO-type" evidence="9">
    <location>
        <begin position="479"/>
        <end position="533"/>
    </location>
</feature>
<dbReference type="InterPro" id="IPR011009">
    <property type="entry name" value="Kinase-like_dom_sf"/>
</dbReference>
<accession>A0AAW0FYS5</accession>
<organism evidence="10 11">
    <name type="scientific">Cerrena zonata</name>
    <dbReference type="NCBI Taxonomy" id="2478898"/>
    <lineage>
        <taxon>Eukaryota</taxon>
        <taxon>Fungi</taxon>
        <taxon>Dikarya</taxon>
        <taxon>Basidiomycota</taxon>
        <taxon>Agaricomycotina</taxon>
        <taxon>Agaricomycetes</taxon>
        <taxon>Polyporales</taxon>
        <taxon>Cerrenaceae</taxon>
        <taxon>Cerrena</taxon>
    </lineage>
</organism>
<dbReference type="Pfam" id="PF01163">
    <property type="entry name" value="RIO1"/>
    <property type="match status" value="1"/>
</dbReference>
<protein>
    <recommendedName>
        <fullName evidence="1">non-specific serine/threonine protein kinase</fullName>
        <ecNumber evidence="1">2.7.11.1</ecNumber>
    </recommendedName>
</protein>
<evidence type="ECO:0000259" key="9">
    <source>
        <dbReference type="Pfam" id="PF01163"/>
    </source>
</evidence>
<comment type="caution">
    <text evidence="10">The sequence shown here is derived from an EMBL/GenBank/DDBJ whole genome shotgun (WGS) entry which is preliminary data.</text>
</comment>
<evidence type="ECO:0000256" key="2">
    <source>
        <dbReference type="ARBA" id="ARBA00022527"/>
    </source>
</evidence>
<sequence length="592" mass="66775">MYTGHHVLSLFYYPSDAPPSILEIESIQDETWLLLRERVAHLCTEYQSHIDVAVPIIEYDNDRLDCIVRDIELCGSPYPLAKLPNLLNQIFSDLRDNPNNARIDIFILSRACLPRDTLTSLQTFHKVRESSVSTPSTAAKLSAYVKSQAKSTERFYDGRHPHGQPKDTTTLPIDLYCPVFARFLANLHDPTIVPPTTLVASVSTFMFASAAIFDIERERLEVVKHHLLSILGENFISTSMGRANPDGIILSEVMVTDLKAGVLLALLEGKNEKGRGGCDSGTQGQFDYREFINSEDLEVCRGRTCCPDFLVTFNGPTVEVAAAIRTDKWIVQRLHSCDFTGQDTCFFRSKSQTVARFFYSLKLVLLDLRQWYRDSLAVAPITTKDRPHPLMFPTVTSYGELKVSFAYIRQLQSHAQCTTFLARRSDTETEIVIKFDETYNETVHCLLADHGYAPKLLYYGSPYPDLHHYGSCKMVIIEYSTLPNLHDTQRLTQAAYDKLSSAIALLHSNNYVHGDLRTPNVLTSGSDIHIIDFDWAGIAGEVTYPPYLDKSKQGKWAPGVDDFGSIQKEHDDYMLVHHFQSLIDKEGEPAEA</sequence>
<evidence type="ECO:0000256" key="7">
    <source>
        <dbReference type="ARBA" id="ARBA00047899"/>
    </source>
</evidence>
<dbReference type="Proteomes" id="UP001385951">
    <property type="component" value="Unassembled WGS sequence"/>
</dbReference>
<dbReference type="InterPro" id="IPR018934">
    <property type="entry name" value="RIO_dom"/>
</dbReference>
<dbReference type="GO" id="GO:0004674">
    <property type="term" value="F:protein serine/threonine kinase activity"/>
    <property type="evidence" value="ECO:0007669"/>
    <property type="project" value="UniProtKB-KW"/>
</dbReference>
<keyword evidence="4" id="KW-0547">Nucleotide-binding</keyword>
<dbReference type="SUPFAM" id="SSF56112">
    <property type="entry name" value="Protein kinase-like (PK-like)"/>
    <property type="match status" value="1"/>
</dbReference>
<keyword evidence="3" id="KW-0808">Transferase</keyword>
<evidence type="ECO:0000256" key="5">
    <source>
        <dbReference type="ARBA" id="ARBA00022777"/>
    </source>
</evidence>
<dbReference type="GO" id="GO:0005524">
    <property type="term" value="F:ATP binding"/>
    <property type="evidence" value="ECO:0007669"/>
    <property type="project" value="UniProtKB-KW"/>
</dbReference>
<dbReference type="EMBL" id="JASBNA010000034">
    <property type="protein sequence ID" value="KAK7682788.1"/>
    <property type="molecule type" value="Genomic_DNA"/>
</dbReference>
<proteinExistence type="predicted"/>
<dbReference type="EC" id="2.7.11.1" evidence="1"/>
<evidence type="ECO:0000256" key="4">
    <source>
        <dbReference type="ARBA" id="ARBA00022741"/>
    </source>
</evidence>
<reference evidence="10 11" key="1">
    <citation type="submission" date="2022-09" db="EMBL/GenBank/DDBJ databases">
        <authorList>
            <person name="Palmer J.M."/>
        </authorList>
    </citation>
    <scope>NUCLEOTIDE SEQUENCE [LARGE SCALE GENOMIC DNA]</scope>
    <source>
        <strain evidence="10 11">DSM 7382</strain>
    </source>
</reference>
<gene>
    <name evidence="10" type="ORF">QCA50_014172</name>
</gene>
<evidence type="ECO:0000256" key="8">
    <source>
        <dbReference type="ARBA" id="ARBA00048679"/>
    </source>
</evidence>
<evidence type="ECO:0000313" key="10">
    <source>
        <dbReference type="EMBL" id="KAK7682788.1"/>
    </source>
</evidence>
<name>A0AAW0FYS5_9APHY</name>
<evidence type="ECO:0000256" key="3">
    <source>
        <dbReference type="ARBA" id="ARBA00022679"/>
    </source>
</evidence>
<comment type="catalytic activity">
    <reaction evidence="8">
        <text>L-seryl-[protein] + ATP = O-phospho-L-seryl-[protein] + ADP + H(+)</text>
        <dbReference type="Rhea" id="RHEA:17989"/>
        <dbReference type="Rhea" id="RHEA-COMP:9863"/>
        <dbReference type="Rhea" id="RHEA-COMP:11604"/>
        <dbReference type="ChEBI" id="CHEBI:15378"/>
        <dbReference type="ChEBI" id="CHEBI:29999"/>
        <dbReference type="ChEBI" id="CHEBI:30616"/>
        <dbReference type="ChEBI" id="CHEBI:83421"/>
        <dbReference type="ChEBI" id="CHEBI:456216"/>
        <dbReference type="EC" id="2.7.11.1"/>
    </reaction>
</comment>
<dbReference type="Gene3D" id="1.10.510.10">
    <property type="entry name" value="Transferase(Phosphotransferase) domain 1"/>
    <property type="match status" value="1"/>
</dbReference>
<keyword evidence="11" id="KW-1185">Reference proteome</keyword>
<evidence type="ECO:0000313" key="11">
    <source>
        <dbReference type="Proteomes" id="UP001385951"/>
    </source>
</evidence>
<evidence type="ECO:0000256" key="6">
    <source>
        <dbReference type="ARBA" id="ARBA00022840"/>
    </source>
</evidence>
<dbReference type="AlphaFoldDB" id="A0AAW0FYS5"/>
<keyword evidence="5" id="KW-0418">Kinase</keyword>
<keyword evidence="2" id="KW-0723">Serine/threonine-protein kinase</keyword>
<evidence type="ECO:0000256" key="1">
    <source>
        <dbReference type="ARBA" id="ARBA00012513"/>
    </source>
</evidence>
<comment type="catalytic activity">
    <reaction evidence="7">
        <text>L-threonyl-[protein] + ATP = O-phospho-L-threonyl-[protein] + ADP + H(+)</text>
        <dbReference type="Rhea" id="RHEA:46608"/>
        <dbReference type="Rhea" id="RHEA-COMP:11060"/>
        <dbReference type="Rhea" id="RHEA-COMP:11605"/>
        <dbReference type="ChEBI" id="CHEBI:15378"/>
        <dbReference type="ChEBI" id="CHEBI:30013"/>
        <dbReference type="ChEBI" id="CHEBI:30616"/>
        <dbReference type="ChEBI" id="CHEBI:61977"/>
        <dbReference type="ChEBI" id="CHEBI:456216"/>
        <dbReference type="EC" id="2.7.11.1"/>
    </reaction>
</comment>